<dbReference type="Gene3D" id="3.20.20.150">
    <property type="entry name" value="Divalent-metal-dependent TIM barrel enzymes"/>
    <property type="match status" value="1"/>
</dbReference>
<organism evidence="2 3">
    <name type="scientific">Pelagicoccus mobilis</name>
    <dbReference type="NCBI Taxonomy" id="415221"/>
    <lineage>
        <taxon>Bacteria</taxon>
        <taxon>Pseudomonadati</taxon>
        <taxon>Verrucomicrobiota</taxon>
        <taxon>Opitutia</taxon>
        <taxon>Puniceicoccales</taxon>
        <taxon>Pelagicoccaceae</taxon>
        <taxon>Pelagicoccus</taxon>
    </lineage>
</organism>
<dbReference type="RefSeq" id="WP_200353732.1">
    <property type="nucleotide sequence ID" value="NZ_JAENIL010000002.1"/>
</dbReference>
<dbReference type="SUPFAM" id="SSF51658">
    <property type="entry name" value="Xylose isomerase-like"/>
    <property type="match status" value="1"/>
</dbReference>
<dbReference type="Proteomes" id="UP000617628">
    <property type="component" value="Unassembled WGS sequence"/>
</dbReference>
<name>A0A934RQ92_9BACT</name>
<dbReference type="Pfam" id="PF01261">
    <property type="entry name" value="AP_endonuc_2"/>
    <property type="match status" value="1"/>
</dbReference>
<dbReference type="AlphaFoldDB" id="A0A934RQ92"/>
<sequence length="266" mass="29231">MPIRFAVEAGEHTESLAAEFNIPGIPVNLPAVLNDVDSLAAGLQAKGLQACQIGAFGFNALSPDRSAREEMKQKIMTAMPLAAKLGCKHFAFAAGNANPNMFGETDPFNFTDEALDQAAEELKPLANVAEEHDVYLSIEPYIKTVVHSPEAFLKLKERVDSDRLRITLDVTSFYDFRDMVDPRNTILNACSTLKGHYDLVHLKELAIVPGFHIHSELVAHDAGNTPWDLVLEQCCDQLGSDSWVVIEHIPNLEDGKRSIPQILSLA</sequence>
<dbReference type="GO" id="GO:0016853">
    <property type="term" value="F:isomerase activity"/>
    <property type="evidence" value="ECO:0007669"/>
    <property type="project" value="UniProtKB-KW"/>
</dbReference>
<evidence type="ECO:0000313" key="2">
    <source>
        <dbReference type="EMBL" id="MBK1875515.1"/>
    </source>
</evidence>
<dbReference type="EMBL" id="JAENIL010000002">
    <property type="protein sequence ID" value="MBK1875515.1"/>
    <property type="molecule type" value="Genomic_DNA"/>
</dbReference>
<dbReference type="InterPro" id="IPR036237">
    <property type="entry name" value="Xyl_isomerase-like_sf"/>
</dbReference>
<dbReference type="PANTHER" id="PTHR12110">
    <property type="entry name" value="HYDROXYPYRUVATE ISOMERASE"/>
    <property type="match status" value="1"/>
</dbReference>
<reference evidence="2" key="1">
    <citation type="submission" date="2021-01" db="EMBL/GenBank/DDBJ databases">
        <title>Modified the classification status of verrucomicrobia.</title>
        <authorList>
            <person name="Feng X."/>
        </authorList>
    </citation>
    <scope>NUCLEOTIDE SEQUENCE</scope>
    <source>
        <strain evidence="2">KCTC 13126</strain>
    </source>
</reference>
<accession>A0A934RQ92</accession>
<evidence type="ECO:0000259" key="1">
    <source>
        <dbReference type="Pfam" id="PF01261"/>
    </source>
</evidence>
<comment type="caution">
    <text evidence="2">The sequence shown here is derived from an EMBL/GenBank/DDBJ whole genome shotgun (WGS) entry which is preliminary data.</text>
</comment>
<evidence type="ECO:0000313" key="3">
    <source>
        <dbReference type="Proteomes" id="UP000617628"/>
    </source>
</evidence>
<feature type="domain" description="Xylose isomerase-like TIM barrel" evidence="1">
    <location>
        <begin position="34"/>
        <end position="249"/>
    </location>
</feature>
<proteinExistence type="predicted"/>
<dbReference type="InterPro" id="IPR013022">
    <property type="entry name" value="Xyl_isomerase-like_TIM-brl"/>
</dbReference>
<keyword evidence="2" id="KW-0413">Isomerase</keyword>
<protein>
    <submittedName>
        <fullName evidence="2">Sugar phosphate isomerase/epimerase</fullName>
    </submittedName>
</protein>
<dbReference type="InterPro" id="IPR050312">
    <property type="entry name" value="IolE/XylAMocC-like"/>
</dbReference>
<gene>
    <name evidence="2" type="ORF">JIN87_01480</name>
</gene>
<keyword evidence="3" id="KW-1185">Reference proteome</keyword>